<evidence type="ECO:0000313" key="8">
    <source>
        <dbReference type="Proteomes" id="UP000035929"/>
    </source>
</evidence>
<dbReference type="PANTHER" id="PTHR34982">
    <property type="entry name" value="YOP PROTEINS TRANSLOCATION PROTEIN L"/>
    <property type="match status" value="1"/>
</dbReference>
<evidence type="ECO:0000256" key="4">
    <source>
        <dbReference type="ARBA" id="ARBA00022927"/>
    </source>
</evidence>
<dbReference type="AlphaFoldDB" id="A0A0J6RX83"/>
<dbReference type="PANTHER" id="PTHR34982:SF1">
    <property type="entry name" value="FLAGELLAR ASSEMBLY PROTEIN FLIH"/>
    <property type="match status" value="1"/>
</dbReference>
<dbReference type="InterPro" id="IPR010586">
    <property type="entry name" value="T3SS_stator_protein"/>
</dbReference>
<dbReference type="RefSeq" id="WP_048467582.1">
    <property type="nucleotide sequence ID" value="NZ_LABX01000302.1"/>
</dbReference>
<comment type="subcellular location">
    <subcellularLocation>
        <location evidence="1">Cytoplasm</location>
    </subcellularLocation>
</comment>
<dbReference type="InterPro" id="IPR012842">
    <property type="entry name" value="T3SS_SctL/SctL2"/>
</dbReference>
<evidence type="ECO:0000256" key="1">
    <source>
        <dbReference type="ARBA" id="ARBA00004496"/>
    </source>
</evidence>
<name>A0A0J6RX83_9HYPH</name>
<evidence type="ECO:0000256" key="5">
    <source>
        <dbReference type="ARBA" id="ARBA00024335"/>
    </source>
</evidence>
<dbReference type="PATRIC" id="fig|270351.6.peg.4603"/>
<keyword evidence="3" id="KW-0963">Cytoplasm</keyword>
<protein>
    <recommendedName>
        <fullName evidence="6">Type 3 secretion system stator protein</fullName>
    </recommendedName>
</protein>
<dbReference type="InterPro" id="IPR051472">
    <property type="entry name" value="T3SS_Stator/FliH"/>
</dbReference>
<evidence type="ECO:0000256" key="6">
    <source>
        <dbReference type="ARBA" id="ARBA00040494"/>
    </source>
</evidence>
<dbReference type="GO" id="GO:0030254">
    <property type="term" value="P:protein secretion by the type III secretion system"/>
    <property type="evidence" value="ECO:0007669"/>
    <property type="project" value="InterPro"/>
</dbReference>
<reference evidence="7 8" key="1">
    <citation type="submission" date="2015-03" db="EMBL/GenBank/DDBJ databases">
        <title>Genome sequencing of Methylobacterium aquaticum DSM16371 type strain.</title>
        <authorList>
            <person name="Chaudhry V."/>
            <person name="Patil P.B."/>
        </authorList>
    </citation>
    <scope>NUCLEOTIDE SEQUENCE [LARGE SCALE GENOMIC DNA]</scope>
    <source>
        <strain evidence="7 8">DSM 16371</strain>
    </source>
</reference>
<dbReference type="Proteomes" id="UP000035929">
    <property type="component" value="Unassembled WGS sequence"/>
</dbReference>
<keyword evidence="4" id="KW-0653">Protein transport</keyword>
<accession>A0A0J6RX83</accession>
<sequence length="204" mass="21293">MTERAQPIAPRLRPTGPIVRAAEIGIWSDARAGLAASHRHAVETRAWARDLVERERARAQAEGRGAGEEEGARRVAETAARATAYLAALERELPALVHGLVAEILGAFEPGDALVRAVRQAVGRLRPDAEATLRVAPGDVETVRAGLDGIDAGAVRIEADPMLRPGECCLRSAVGSVELGIEAQLRALRAGLAAAGTPAGEGLS</sequence>
<keyword evidence="2" id="KW-0813">Transport</keyword>
<evidence type="ECO:0000256" key="2">
    <source>
        <dbReference type="ARBA" id="ARBA00022448"/>
    </source>
</evidence>
<evidence type="ECO:0000313" key="7">
    <source>
        <dbReference type="EMBL" id="KMO27460.1"/>
    </source>
</evidence>
<dbReference type="EMBL" id="LABX01000302">
    <property type="protein sequence ID" value="KMO27460.1"/>
    <property type="molecule type" value="Genomic_DNA"/>
</dbReference>
<evidence type="ECO:0000256" key="3">
    <source>
        <dbReference type="ARBA" id="ARBA00022490"/>
    </source>
</evidence>
<proteinExistence type="inferred from homology"/>
<organism evidence="7 8">
    <name type="scientific">Methylobacterium aquaticum</name>
    <dbReference type="NCBI Taxonomy" id="270351"/>
    <lineage>
        <taxon>Bacteria</taxon>
        <taxon>Pseudomonadati</taxon>
        <taxon>Pseudomonadota</taxon>
        <taxon>Alphaproteobacteria</taxon>
        <taxon>Hyphomicrobiales</taxon>
        <taxon>Methylobacteriaceae</taxon>
        <taxon>Methylobacterium</taxon>
    </lineage>
</organism>
<dbReference type="NCBIfam" id="TIGR02499">
    <property type="entry name" value="HrpE_YscL_not"/>
    <property type="match status" value="1"/>
</dbReference>
<comment type="similarity">
    <text evidence="5">Belongs to the SctL stator family.</text>
</comment>
<comment type="caution">
    <text evidence="7">The sequence shown here is derived from an EMBL/GenBank/DDBJ whole genome shotgun (WGS) entry which is preliminary data.</text>
</comment>
<dbReference type="Pfam" id="PF06635">
    <property type="entry name" value="T3SS_SCTL"/>
    <property type="match status" value="1"/>
</dbReference>
<dbReference type="GO" id="GO:0005829">
    <property type="term" value="C:cytosol"/>
    <property type="evidence" value="ECO:0007669"/>
    <property type="project" value="TreeGrafter"/>
</dbReference>
<gene>
    <name evidence="7" type="ORF">VP06_30655</name>
</gene>